<sequence length="412" mass="46147">MEKKSILHSSTRREFLRNSAHGIGLLTSYQLVPSFFTHTTLTGSPSLAKDRKVIVLIQLVGGNDGLNTVVPFRDSNYFRLRPTLALTEKELIPVSKNLALNSALKQLAELHLDGKVSIIQNVGYPNPNRSHFRSSEIWETASDSDEFVSTGWLGRYFDNHCTNGSSSDHPLAIHIGKQLPQTFRSSESHIISGSTREFQRSVRDNLVDLYGNLPTSSTHGENLKSLQHRLRKRVVTEEKIRFITEKYLPHIDYPRSRLSADLKSVAALIVGGLETRVFFVSQSGYDTHTNQANPHRRLLQELSSAMAAFQKDLAANHLENQVLTLTFSEFGRRPRENTNGGTDHGTGAPLFVMGSQINKGIVGTAPSLDLDPTQDLQFSTDFRQVYSTILEKWLQCSSHCILTRTFSPLDFI</sequence>
<dbReference type="PANTHER" id="PTHR43737">
    <property type="entry name" value="BLL7424 PROTEIN"/>
    <property type="match status" value="1"/>
</dbReference>
<proteinExistence type="predicted"/>
<dbReference type="PANTHER" id="PTHR43737:SF1">
    <property type="entry name" value="DUF1501 DOMAIN-CONTAINING PROTEIN"/>
    <property type="match status" value="1"/>
</dbReference>
<reference evidence="1 2" key="1">
    <citation type="submission" date="2018-06" db="EMBL/GenBank/DDBJ databases">
        <title>Draft Genome Sequence of a Novel Marine Bacterium Related to the Verrucomicrobia.</title>
        <authorList>
            <person name="Vosseberg J."/>
            <person name="Martijn J."/>
            <person name="Ettema T.J.G."/>
        </authorList>
    </citation>
    <scope>NUCLEOTIDE SEQUENCE [LARGE SCALE GENOMIC DNA]</scope>
    <source>
        <strain evidence="1">TARA_B100001123</strain>
    </source>
</reference>
<protein>
    <recommendedName>
        <fullName evidence="3">DUF1501 domain-containing protein</fullName>
    </recommendedName>
</protein>
<dbReference type="AlphaFoldDB" id="A0A2Z4AM84"/>
<dbReference type="InterPro" id="IPR010869">
    <property type="entry name" value="DUF1501"/>
</dbReference>
<dbReference type="EMBL" id="CP029803">
    <property type="protein sequence ID" value="AWT60190.1"/>
    <property type="molecule type" value="Genomic_DNA"/>
</dbReference>
<accession>A0A2Z4AM84</accession>
<gene>
    <name evidence="1" type="ORF">DF168_01392</name>
</gene>
<organism evidence="1 2">
    <name type="scientific">Candidatus Moanibacter tarae</name>
    <dbReference type="NCBI Taxonomy" id="2200854"/>
    <lineage>
        <taxon>Bacteria</taxon>
        <taxon>Pseudomonadati</taxon>
        <taxon>Verrucomicrobiota</taxon>
        <taxon>Opitutia</taxon>
        <taxon>Puniceicoccales</taxon>
        <taxon>Puniceicoccales incertae sedis</taxon>
        <taxon>Candidatus Moanibacter</taxon>
    </lineage>
</organism>
<evidence type="ECO:0000313" key="2">
    <source>
        <dbReference type="Proteomes" id="UP000247465"/>
    </source>
</evidence>
<dbReference type="Proteomes" id="UP000247465">
    <property type="component" value="Chromosome"/>
</dbReference>
<evidence type="ECO:0000313" key="1">
    <source>
        <dbReference type="EMBL" id="AWT60190.1"/>
    </source>
</evidence>
<name>A0A2Z4AM84_9BACT</name>
<dbReference type="KEGG" id="mtar:DF168_01392"/>
<evidence type="ECO:0008006" key="3">
    <source>
        <dbReference type="Google" id="ProtNLM"/>
    </source>
</evidence>
<dbReference type="Pfam" id="PF07394">
    <property type="entry name" value="DUF1501"/>
    <property type="match status" value="1"/>
</dbReference>